<evidence type="ECO:0000313" key="5">
    <source>
        <dbReference type="EMBL" id="MBE0368748.1"/>
    </source>
</evidence>
<dbReference type="SUPFAM" id="SSF55073">
    <property type="entry name" value="Nucleotide cyclase"/>
    <property type="match status" value="1"/>
</dbReference>
<dbReference type="SMART" id="SM00267">
    <property type="entry name" value="GGDEF"/>
    <property type="match status" value="1"/>
</dbReference>
<feature type="transmembrane region" description="Helical" evidence="3">
    <location>
        <begin position="108"/>
        <end position="125"/>
    </location>
</feature>
<feature type="transmembrane region" description="Helical" evidence="3">
    <location>
        <begin position="43"/>
        <end position="60"/>
    </location>
</feature>
<dbReference type="InterPro" id="IPR000160">
    <property type="entry name" value="GGDEF_dom"/>
</dbReference>
<gene>
    <name evidence="5" type="ORF">PAUR_a2431</name>
</gene>
<feature type="transmembrane region" description="Helical" evidence="3">
    <location>
        <begin position="154"/>
        <end position="180"/>
    </location>
</feature>
<feature type="domain" description="GGDEF" evidence="4">
    <location>
        <begin position="202"/>
        <end position="347"/>
    </location>
</feature>
<comment type="caution">
    <text evidence="5">The sequence shown here is derived from an EMBL/GenBank/DDBJ whole genome shotgun (WGS) entry which is preliminary data.</text>
</comment>
<evidence type="ECO:0000313" key="6">
    <source>
        <dbReference type="Proteomes" id="UP000615755"/>
    </source>
</evidence>
<reference evidence="5 6" key="1">
    <citation type="submission" date="2015-03" db="EMBL/GenBank/DDBJ databases">
        <title>Genome sequence of Pseudoalteromonas aurantia.</title>
        <authorList>
            <person name="Xie B.-B."/>
            <person name="Rong J.-C."/>
            <person name="Qin Q.-L."/>
            <person name="Zhang Y.-Z."/>
        </authorList>
    </citation>
    <scope>NUCLEOTIDE SEQUENCE [LARGE SCALE GENOMIC DNA]</scope>
    <source>
        <strain evidence="5 6">208</strain>
    </source>
</reference>
<dbReference type="InterPro" id="IPR029787">
    <property type="entry name" value="Nucleotide_cyclase"/>
</dbReference>
<keyword evidence="6" id="KW-1185">Reference proteome</keyword>
<dbReference type="CDD" id="cd01949">
    <property type="entry name" value="GGDEF"/>
    <property type="match status" value="1"/>
</dbReference>
<dbReference type="EMBL" id="AQGV01000012">
    <property type="protein sequence ID" value="MBE0368748.1"/>
    <property type="molecule type" value="Genomic_DNA"/>
</dbReference>
<proteinExistence type="predicted"/>
<dbReference type="InterPro" id="IPR050469">
    <property type="entry name" value="Diguanylate_Cyclase"/>
</dbReference>
<keyword evidence="3" id="KW-1133">Transmembrane helix</keyword>
<comment type="catalytic activity">
    <reaction evidence="2">
        <text>2 GTP = 3',3'-c-di-GMP + 2 diphosphate</text>
        <dbReference type="Rhea" id="RHEA:24898"/>
        <dbReference type="ChEBI" id="CHEBI:33019"/>
        <dbReference type="ChEBI" id="CHEBI:37565"/>
        <dbReference type="ChEBI" id="CHEBI:58805"/>
        <dbReference type="EC" id="2.7.7.65"/>
    </reaction>
</comment>
<feature type="transmembrane region" description="Helical" evidence="3">
    <location>
        <begin position="72"/>
        <end position="88"/>
    </location>
</feature>
<dbReference type="InterPro" id="IPR043128">
    <property type="entry name" value="Rev_trsase/Diguanyl_cyclase"/>
</dbReference>
<organism evidence="5 6">
    <name type="scientific">Pseudoalteromonas aurantia 208</name>
    <dbReference type="NCBI Taxonomy" id="1314867"/>
    <lineage>
        <taxon>Bacteria</taxon>
        <taxon>Pseudomonadati</taxon>
        <taxon>Pseudomonadota</taxon>
        <taxon>Gammaproteobacteria</taxon>
        <taxon>Alteromonadales</taxon>
        <taxon>Pseudoalteromonadaceae</taxon>
        <taxon>Pseudoalteromonas</taxon>
    </lineage>
</organism>
<dbReference type="NCBIfam" id="TIGR00254">
    <property type="entry name" value="GGDEF"/>
    <property type="match status" value="1"/>
</dbReference>
<dbReference type="PROSITE" id="PS50887">
    <property type="entry name" value="GGDEF"/>
    <property type="match status" value="1"/>
</dbReference>
<dbReference type="Gene3D" id="3.30.70.270">
    <property type="match status" value="1"/>
</dbReference>
<name>A0ABR9EG68_9GAMM</name>
<dbReference type="PANTHER" id="PTHR45138:SF9">
    <property type="entry name" value="DIGUANYLATE CYCLASE DGCM-RELATED"/>
    <property type="match status" value="1"/>
</dbReference>
<keyword evidence="3" id="KW-0472">Membrane</keyword>
<sequence>MTFFAAQFNRSRIAIACLVWLLFTASQQEAVFWSDWWRKNQSWLILSISLWFTVLALIKDRAFLSIHAVSRIIYFILCAGVSFYWLKFNVEIVSFVSQVNLLIDLKEYFPVIFPSAVFGFVLLLLSLKSKDLTVAVLFTSSVIWQLYSSNTLALSAEVICVMVALIYLLVVCIEFYFLAYRDDLTGLPTRRALKQLSLSLSRRYTVAMIDIDHFKKFNDTYGHDIGDQVLKLVATKLANIKGGGRVFRYGGEEFTAVFPRKNSEVCLPYLESLREDVASYEMVIRDASRVGKKFRKAHKSQSYKMVNVTISIGIAQKSSKQHFDQVLKHADLALYRAKKRGRNNVSE</sequence>
<dbReference type="RefSeq" id="WP_192507979.1">
    <property type="nucleotide sequence ID" value="NZ_AQGV01000012.1"/>
</dbReference>
<evidence type="ECO:0000256" key="2">
    <source>
        <dbReference type="ARBA" id="ARBA00034247"/>
    </source>
</evidence>
<keyword evidence="3" id="KW-0812">Transmembrane</keyword>
<dbReference type="EC" id="2.7.7.65" evidence="1"/>
<dbReference type="Pfam" id="PF00990">
    <property type="entry name" value="GGDEF"/>
    <property type="match status" value="1"/>
</dbReference>
<protein>
    <recommendedName>
        <fullName evidence="1">diguanylate cyclase</fullName>
        <ecNumber evidence="1">2.7.7.65</ecNumber>
    </recommendedName>
</protein>
<evidence type="ECO:0000256" key="3">
    <source>
        <dbReference type="SAM" id="Phobius"/>
    </source>
</evidence>
<dbReference type="PANTHER" id="PTHR45138">
    <property type="entry name" value="REGULATORY COMPONENTS OF SENSORY TRANSDUCTION SYSTEM"/>
    <property type="match status" value="1"/>
</dbReference>
<feature type="transmembrane region" description="Helical" evidence="3">
    <location>
        <begin position="132"/>
        <end position="148"/>
    </location>
</feature>
<accession>A0ABR9EG68</accession>
<evidence type="ECO:0000259" key="4">
    <source>
        <dbReference type="PROSITE" id="PS50887"/>
    </source>
</evidence>
<evidence type="ECO:0000256" key="1">
    <source>
        <dbReference type="ARBA" id="ARBA00012528"/>
    </source>
</evidence>
<dbReference type="Proteomes" id="UP000615755">
    <property type="component" value="Unassembled WGS sequence"/>
</dbReference>